<feature type="transmembrane region" description="Helical" evidence="1">
    <location>
        <begin position="160"/>
        <end position="182"/>
    </location>
</feature>
<sequence length="339" mass="38257">MCDTNVAHMVSSEQRAVGPATGGNQRPVAGRWTGAFIALGAVFALVALVAIARWGLQGPHSVNPGPDEFGGVKLVILRVLEWGQFAAFLVLVGWFVVKPLVERRGLGFDGIFILVSFAMNIWDPLDNYFVFAFQYNAHFLNVGSWGGFIPGWQGPHPELWAVPLGFIFGCYTWSWYAAVRLGSFIYHRLVVARPDWAQWQRYGLVYLAVVAQSAISEIIFIRLEHWTYPTQNSFFVIGHGQYGWPWFNCIIYGMTWMVMVWLRESANQDNGQGLSFVERGIDRYQIGSLQKTTLRFLAIFGFVSAVYILIYFVPFNVIMMNGTPVTDLPSYFPVPWGGR</sequence>
<gene>
    <name evidence="2" type="ORF">MANY_26230</name>
</gene>
<dbReference type="EMBL" id="AP022620">
    <property type="protein sequence ID" value="BBZ77286.1"/>
    <property type="molecule type" value="Genomic_DNA"/>
</dbReference>
<evidence type="ECO:0008006" key="4">
    <source>
        <dbReference type="Google" id="ProtNLM"/>
    </source>
</evidence>
<keyword evidence="1" id="KW-0472">Membrane</keyword>
<dbReference type="KEGG" id="many:MANY_26230"/>
<dbReference type="Pfam" id="PF17198">
    <property type="entry name" value="AveC_like"/>
    <property type="match status" value="1"/>
</dbReference>
<reference evidence="2 3" key="1">
    <citation type="journal article" date="2019" name="Emerg. Microbes Infect.">
        <title>Comprehensive subspecies identification of 175 nontuberculous mycobacteria species based on 7547 genomic profiles.</title>
        <authorList>
            <person name="Matsumoto Y."/>
            <person name="Kinjo T."/>
            <person name="Motooka D."/>
            <person name="Nabeya D."/>
            <person name="Jung N."/>
            <person name="Uechi K."/>
            <person name="Horii T."/>
            <person name="Iida T."/>
            <person name="Fujita J."/>
            <person name="Nakamura S."/>
        </authorList>
    </citation>
    <scope>NUCLEOTIDE SEQUENCE [LARGE SCALE GENOMIC DNA]</scope>
    <source>
        <strain evidence="2 3">JCM 30275</strain>
    </source>
</reference>
<keyword evidence="1" id="KW-0812">Transmembrane</keyword>
<evidence type="ECO:0000313" key="2">
    <source>
        <dbReference type="EMBL" id="BBZ77286.1"/>
    </source>
</evidence>
<dbReference type="AlphaFoldDB" id="A0A6N4W5P6"/>
<dbReference type="Proteomes" id="UP000467249">
    <property type="component" value="Chromosome"/>
</dbReference>
<keyword evidence="3" id="KW-1185">Reference proteome</keyword>
<evidence type="ECO:0000313" key="3">
    <source>
        <dbReference type="Proteomes" id="UP000467249"/>
    </source>
</evidence>
<keyword evidence="1" id="KW-1133">Transmembrane helix</keyword>
<feature type="transmembrane region" description="Helical" evidence="1">
    <location>
        <begin position="203"/>
        <end position="223"/>
    </location>
</feature>
<feature type="transmembrane region" description="Helical" evidence="1">
    <location>
        <begin position="76"/>
        <end position="97"/>
    </location>
</feature>
<feature type="transmembrane region" description="Helical" evidence="1">
    <location>
        <begin position="106"/>
        <end position="122"/>
    </location>
</feature>
<evidence type="ECO:0000256" key="1">
    <source>
        <dbReference type="SAM" id="Phobius"/>
    </source>
</evidence>
<name>A0A6N4W5P6_9MYCO</name>
<dbReference type="InterPro" id="IPR033459">
    <property type="entry name" value="AveC-like"/>
</dbReference>
<feature type="transmembrane region" description="Helical" evidence="1">
    <location>
        <begin position="293"/>
        <end position="313"/>
    </location>
</feature>
<organism evidence="2 3">
    <name type="scientific">Mycolicibacterium anyangense</name>
    <dbReference type="NCBI Taxonomy" id="1431246"/>
    <lineage>
        <taxon>Bacteria</taxon>
        <taxon>Bacillati</taxon>
        <taxon>Actinomycetota</taxon>
        <taxon>Actinomycetes</taxon>
        <taxon>Mycobacteriales</taxon>
        <taxon>Mycobacteriaceae</taxon>
        <taxon>Mycolicibacterium</taxon>
    </lineage>
</organism>
<feature type="transmembrane region" description="Helical" evidence="1">
    <location>
        <begin position="243"/>
        <end position="262"/>
    </location>
</feature>
<feature type="transmembrane region" description="Helical" evidence="1">
    <location>
        <begin position="35"/>
        <end position="56"/>
    </location>
</feature>
<protein>
    <recommendedName>
        <fullName evidence="4">DUF5135 domain-containing protein</fullName>
    </recommendedName>
</protein>
<proteinExistence type="predicted"/>
<accession>A0A6N4W5P6</accession>